<accession>A0A6P0F074</accession>
<keyword evidence="2" id="KW-1133">Transmembrane helix</keyword>
<dbReference type="EMBL" id="JAAGWB010000061">
    <property type="protein sequence ID" value="NEN53187.1"/>
    <property type="molecule type" value="Genomic_DNA"/>
</dbReference>
<feature type="transmembrane region" description="Helical" evidence="2">
    <location>
        <begin position="45"/>
        <end position="65"/>
    </location>
</feature>
<name>A0A6P0F074_9ACTN</name>
<dbReference type="Proteomes" id="UP000471152">
    <property type="component" value="Unassembled WGS sequence"/>
</dbReference>
<protein>
    <submittedName>
        <fullName evidence="3">DUF3352 domain-containing protein</fullName>
    </submittedName>
</protein>
<comment type="caution">
    <text evidence="3">The sequence shown here is derived from an EMBL/GenBank/DDBJ whole genome shotgun (WGS) entry which is preliminary data.</text>
</comment>
<evidence type="ECO:0000313" key="4">
    <source>
        <dbReference type="EMBL" id="NEN53187.1"/>
    </source>
</evidence>
<evidence type="ECO:0000313" key="3">
    <source>
        <dbReference type="EMBL" id="NEK96299.1"/>
    </source>
</evidence>
<evidence type="ECO:0000256" key="1">
    <source>
        <dbReference type="SAM" id="MobiDB-lite"/>
    </source>
</evidence>
<gene>
    <name evidence="4" type="ORF">G3R41_19975</name>
    <name evidence="3" type="ORF">GCU67_19325</name>
</gene>
<organism evidence="3 5">
    <name type="scientific">Modestobacter muralis</name>
    <dbReference type="NCBI Taxonomy" id="1608614"/>
    <lineage>
        <taxon>Bacteria</taxon>
        <taxon>Bacillati</taxon>
        <taxon>Actinomycetota</taxon>
        <taxon>Actinomycetes</taxon>
        <taxon>Geodermatophilales</taxon>
        <taxon>Geodermatophilaceae</taxon>
        <taxon>Modestobacter</taxon>
    </lineage>
</organism>
<keyword evidence="2" id="KW-0812">Transmembrane</keyword>
<evidence type="ECO:0000313" key="6">
    <source>
        <dbReference type="Proteomes" id="UP000471152"/>
    </source>
</evidence>
<dbReference type="InterPro" id="IPR021787">
    <property type="entry name" value="DUF3352"/>
</dbReference>
<evidence type="ECO:0000313" key="5">
    <source>
        <dbReference type="Proteomes" id="UP000468828"/>
    </source>
</evidence>
<dbReference type="AlphaFoldDB" id="A0A6P0F074"/>
<keyword evidence="2" id="KW-0472">Membrane</keyword>
<dbReference type="EMBL" id="JAAGWH010000059">
    <property type="protein sequence ID" value="NEK96299.1"/>
    <property type="molecule type" value="Genomic_DNA"/>
</dbReference>
<dbReference type="Pfam" id="PF11832">
    <property type="entry name" value="DUF3352"/>
    <property type="match status" value="1"/>
</dbReference>
<reference evidence="3 5" key="1">
    <citation type="submission" date="2020-01" db="EMBL/GenBank/DDBJ databases">
        <title>the WGS Modestobacter muralis CPCC 204518.</title>
        <authorList>
            <person name="Jiang Z."/>
        </authorList>
    </citation>
    <scope>NUCLEOTIDE SEQUENCE [LARGE SCALE GENOMIC DNA]</scope>
    <source>
        <strain evidence="3 5">DSM 100205</strain>
    </source>
</reference>
<feature type="region of interest" description="Disordered" evidence="1">
    <location>
        <begin position="1"/>
        <end position="38"/>
    </location>
</feature>
<feature type="compositionally biased region" description="Pro residues" evidence="1">
    <location>
        <begin position="1"/>
        <end position="15"/>
    </location>
</feature>
<reference evidence="4 6" key="2">
    <citation type="submission" date="2020-02" db="EMBL/GenBank/DDBJ databases">
        <title>The WGS of Modestobacter muralis DSM 100205.</title>
        <authorList>
            <person name="Jiang Z."/>
        </authorList>
    </citation>
    <scope>NUCLEOTIDE SEQUENCE [LARGE SCALE GENOMIC DNA]</scope>
    <source>
        <strain evidence="4 6">DSM 100205</strain>
    </source>
</reference>
<dbReference type="Proteomes" id="UP000468828">
    <property type="component" value="Unassembled WGS sequence"/>
</dbReference>
<keyword evidence="5" id="KW-1185">Reference proteome</keyword>
<evidence type="ECO:0000256" key="2">
    <source>
        <dbReference type="SAM" id="Phobius"/>
    </source>
</evidence>
<dbReference type="RefSeq" id="WP_163612986.1">
    <property type="nucleotide sequence ID" value="NZ_JAAGWB010000061.1"/>
</dbReference>
<sequence length="500" mass="50805">MTQPPAAGPTPPPGPGWSGADEIHDGLPPAPAEPQAGGRRVRRGLLVAGATAGVLVLGGTGYAVASYVSGGGAQPEEVLPADTLAVVKLDLDPAAGQKMAVSSLLDRFPSLTSGEDDADLRERLVAPLLADNEWGLTYDRDVEPWLGNRMAVAAVPDPGSEAGVAPVVVLAVTDEDAMTERLGAVTDRGFAFAVRDDFVLLGQTQELVDRLAASGSTLDEDADHAEDVDALDGDQVAVAWADLAALQDLLPMAQTGVGLGDQQLSGRVVLGVHAEDDALEVEGLARGTAPAPTTAGSEPTQLVGDLPADTVAALSVSGLGEALTTSWATLQEGGIPPEFQEQIDALGLDLPDDLGTVLGTDLAVAVTGDLAVPSFGARVLTDDPQRATEVLDGLVGDLGLPVAVLPLDDGYVLASDQPLADALTADGGLGDTEAFRAAVVDADDAGAVGFVDLGTLIDQVVAEGGDDATQAQEFSALRALGFSASTTDDGGRFVLRITTR</sequence>
<proteinExistence type="predicted"/>